<dbReference type="InterPro" id="IPR041881">
    <property type="entry name" value="PqqD_sf"/>
</dbReference>
<dbReference type="Pfam" id="PF05402">
    <property type="entry name" value="PqqD"/>
    <property type="match status" value="1"/>
</dbReference>
<evidence type="ECO:0000313" key="1">
    <source>
        <dbReference type="EMBL" id="MBE1536702.1"/>
    </source>
</evidence>
<dbReference type="NCBIfam" id="NF033530">
    <property type="entry name" value="lasso_PqqD_Strm"/>
    <property type="match status" value="1"/>
</dbReference>
<dbReference type="Proteomes" id="UP000627838">
    <property type="component" value="Unassembled WGS sequence"/>
</dbReference>
<protein>
    <recommendedName>
        <fullName evidence="3">Lasso peptide biosynthesis PqqD family chaperone</fullName>
    </recommendedName>
</protein>
<gene>
    <name evidence="1" type="ORF">H4W34_006535</name>
</gene>
<evidence type="ECO:0008006" key="3">
    <source>
        <dbReference type="Google" id="ProtNLM"/>
    </source>
</evidence>
<reference evidence="1 2" key="1">
    <citation type="submission" date="2020-10" db="EMBL/GenBank/DDBJ databases">
        <title>Sequencing the genomes of 1000 actinobacteria strains.</title>
        <authorList>
            <person name="Klenk H.-P."/>
        </authorList>
    </citation>
    <scope>NUCLEOTIDE SEQUENCE [LARGE SCALE GENOMIC DNA]</scope>
    <source>
        <strain evidence="1 2">DSM 46744</strain>
    </source>
</reference>
<proteinExistence type="predicted"/>
<name>A0ABR9K1J9_9ACTN</name>
<dbReference type="RefSeq" id="WP_192762705.1">
    <property type="nucleotide sequence ID" value="NZ_JADBDZ010000001.1"/>
</dbReference>
<dbReference type="Gene3D" id="1.10.10.1150">
    <property type="entry name" value="Coenzyme PQQ synthesis protein D (PqqD)"/>
    <property type="match status" value="1"/>
</dbReference>
<organism evidence="1 2">
    <name type="scientific">Actinomadura algeriensis</name>
    <dbReference type="NCBI Taxonomy" id="1679523"/>
    <lineage>
        <taxon>Bacteria</taxon>
        <taxon>Bacillati</taxon>
        <taxon>Actinomycetota</taxon>
        <taxon>Actinomycetes</taxon>
        <taxon>Streptosporangiales</taxon>
        <taxon>Thermomonosporaceae</taxon>
        <taxon>Actinomadura</taxon>
    </lineage>
</organism>
<sequence>MRLSPDVTVTEAGRDLVLLNAKTGRYWTLNQTGGAVLRLLMDGRSPADAAEELTRRHPTFADRIGRDVDAVVRSLLDEKVMLP</sequence>
<dbReference type="EMBL" id="JADBDZ010000001">
    <property type="protein sequence ID" value="MBE1536702.1"/>
    <property type="molecule type" value="Genomic_DNA"/>
</dbReference>
<comment type="caution">
    <text evidence="1">The sequence shown here is derived from an EMBL/GenBank/DDBJ whole genome shotgun (WGS) entry which is preliminary data.</text>
</comment>
<keyword evidence="2" id="KW-1185">Reference proteome</keyword>
<dbReference type="InterPro" id="IPR008792">
    <property type="entry name" value="PQQD"/>
</dbReference>
<evidence type="ECO:0000313" key="2">
    <source>
        <dbReference type="Proteomes" id="UP000627838"/>
    </source>
</evidence>
<accession>A0ABR9K1J9</accession>